<protein>
    <submittedName>
        <fullName evidence="7">Protein phosphatase 2c 60</fullName>
    </submittedName>
</protein>
<evidence type="ECO:0000256" key="2">
    <source>
        <dbReference type="ARBA" id="ARBA00022801"/>
    </source>
</evidence>
<dbReference type="PANTHER" id="PTHR13832:SF840">
    <property type="entry name" value="PROTEIN PHOSPHATASE 2C 60-RELATED"/>
    <property type="match status" value="1"/>
</dbReference>
<feature type="compositionally biased region" description="Basic and acidic residues" evidence="5">
    <location>
        <begin position="108"/>
        <end position="121"/>
    </location>
</feature>
<organism evidence="7 8">
    <name type="scientific">Chrysochromulina tobinii</name>
    <dbReference type="NCBI Taxonomy" id="1460289"/>
    <lineage>
        <taxon>Eukaryota</taxon>
        <taxon>Haptista</taxon>
        <taxon>Haptophyta</taxon>
        <taxon>Prymnesiophyceae</taxon>
        <taxon>Prymnesiales</taxon>
        <taxon>Chrysochromulinaceae</taxon>
        <taxon>Chrysochromulina</taxon>
    </lineage>
</organism>
<name>A0A0M0J6S3_9EUKA</name>
<evidence type="ECO:0000256" key="4">
    <source>
        <dbReference type="RuleBase" id="RU003465"/>
    </source>
</evidence>
<sequence>MGAYLSAPDTRKESEGGECRDGFTYGCSSMQGWRRSQEDAHIACDLPDGTTVFGVFDGHGGREVSAFAKRHFGKVLASQPQFSSDLPASLIGSFHRIDEMLEDKDNLPEVRALKKDPRVPADEGADASSSADKDAADDEGASGKGKVSITEAVDLFQKIVSLKRQQAASASSGAVVASGTAGAAADEEVAVRQGGAAASGGPSSALLAGGGLGGVGGGAAAEALGRQVCSLPPSHIDAGATSVVAAVRGRTLFVANAGDSRAILSRRGKAIPLSTDHKPALSSELARITSAGGFVTAQGRVNGNLNLSRALGDLKYKVDKARGRHEQIITAHPDVTTHTIEKGDEFMVLACDGVWDCMTNQQVVDFVRERIRSTPLPEICEQILDHCIADDPKTTGGIGGDNMTCIIVNLAVPTEKGPPIWTR</sequence>
<dbReference type="InterPro" id="IPR015655">
    <property type="entry name" value="PP2C"/>
</dbReference>
<evidence type="ECO:0000313" key="8">
    <source>
        <dbReference type="Proteomes" id="UP000037460"/>
    </source>
</evidence>
<feature type="region of interest" description="Disordered" evidence="5">
    <location>
        <begin position="108"/>
        <end position="144"/>
    </location>
</feature>
<reference evidence="8" key="1">
    <citation type="journal article" date="2015" name="PLoS Genet.">
        <title>Genome Sequence and Transcriptome Analyses of Chrysochromulina tobin: Metabolic Tools for Enhanced Algal Fitness in the Prominent Order Prymnesiales (Haptophyceae).</title>
        <authorList>
            <person name="Hovde B.T."/>
            <person name="Deodato C.R."/>
            <person name="Hunsperger H.M."/>
            <person name="Ryken S.A."/>
            <person name="Yost W."/>
            <person name="Jha R.K."/>
            <person name="Patterson J."/>
            <person name="Monnat R.J. Jr."/>
            <person name="Barlow S.B."/>
            <person name="Starkenburg S.R."/>
            <person name="Cattolico R.A."/>
        </authorList>
    </citation>
    <scope>NUCLEOTIDE SEQUENCE</scope>
    <source>
        <strain evidence="8">CCMP291</strain>
    </source>
</reference>
<evidence type="ECO:0000313" key="7">
    <source>
        <dbReference type="EMBL" id="KOO21923.1"/>
    </source>
</evidence>
<dbReference type="GO" id="GO:0004722">
    <property type="term" value="F:protein serine/threonine phosphatase activity"/>
    <property type="evidence" value="ECO:0007669"/>
    <property type="project" value="InterPro"/>
</dbReference>
<feature type="domain" description="PPM-type phosphatase" evidence="6">
    <location>
        <begin position="24"/>
        <end position="410"/>
    </location>
</feature>
<dbReference type="PANTHER" id="PTHR13832">
    <property type="entry name" value="PROTEIN PHOSPHATASE 2C"/>
    <property type="match status" value="1"/>
</dbReference>
<dbReference type="PROSITE" id="PS01032">
    <property type="entry name" value="PPM_1"/>
    <property type="match status" value="1"/>
</dbReference>
<comment type="caution">
    <text evidence="7">The sequence shown here is derived from an EMBL/GenBank/DDBJ whole genome shotgun (WGS) entry which is preliminary data.</text>
</comment>
<keyword evidence="8" id="KW-1185">Reference proteome</keyword>
<evidence type="ECO:0000259" key="6">
    <source>
        <dbReference type="PROSITE" id="PS51746"/>
    </source>
</evidence>
<evidence type="ECO:0000256" key="3">
    <source>
        <dbReference type="ARBA" id="ARBA00022912"/>
    </source>
</evidence>
<comment type="similarity">
    <text evidence="4">Belongs to the PP2C family.</text>
</comment>
<proteinExistence type="inferred from homology"/>
<keyword evidence="3 4" id="KW-0904">Protein phosphatase</keyword>
<evidence type="ECO:0000256" key="1">
    <source>
        <dbReference type="ARBA" id="ARBA00022723"/>
    </source>
</evidence>
<dbReference type="PROSITE" id="PS51746">
    <property type="entry name" value="PPM_2"/>
    <property type="match status" value="1"/>
</dbReference>
<dbReference type="InterPro" id="IPR036457">
    <property type="entry name" value="PPM-type-like_dom_sf"/>
</dbReference>
<dbReference type="SUPFAM" id="SSF81606">
    <property type="entry name" value="PP2C-like"/>
    <property type="match status" value="1"/>
</dbReference>
<dbReference type="OrthoDB" id="10264738at2759"/>
<keyword evidence="2 4" id="KW-0378">Hydrolase</keyword>
<dbReference type="CDD" id="cd00143">
    <property type="entry name" value="PP2Cc"/>
    <property type="match status" value="1"/>
</dbReference>
<gene>
    <name evidence="7" type="ORF">Ctob_001854</name>
</gene>
<dbReference type="InterPro" id="IPR000222">
    <property type="entry name" value="PP2C_BS"/>
</dbReference>
<dbReference type="SMART" id="SM00332">
    <property type="entry name" value="PP2Cc"/>
    <property type="match status" value="1"/>
</dbReference>
<dbReference type="GO" id="GO:0046872">
    <property type="term" value="F:metal ion binding"/>
    <property type="evidence" value="ECO:0007669"/>
    <property type="project" value="UniProtKB-KW"/>
</dbReference>
<keyword evidence="1" id="KW-0479">Metal-binding</keyword>
<accession>A0A0M0J6S3</accession>
<dbReference type="Gene3D" id="3.60.40.10">
    <property type="entry name" value="PPM-type phosphatase domain"/>
    <property type="match status" value="2"/>
</dbReference>
<dbReference type="EMBL" id="JWZX01003323">
    <property type="protein sequence ID" value="KOO21923.1"/>
    <property type="molecule type" value="Genomic_DNA"/>
</dbReference>
<evidence type="ECO:0000256" key="5">
    <source>
        <dbReference type="SAM" id="MobiDB-lite"/>
    </source>
</evidence>
<dbReference type="InterPro" id="IPR001932">
    <property type="entry name" value="PPM-type_phosphatase-like_dom"/>
</dbReference>
<dbReference type="AlphaFoldDB" id="A0A0M0J6S3"/>
<dbReference type="Proteomes" id="UP000037460">
    <property type="component" value="Unassembled WGS sequence"/>
</dbReference>
<dbReference type="Pfam" id="PF00481">
    <property type="entry name" value="PP2C"/>
    <property type="match status" value="2"/>
</dbReference>